<dbReference type="Pfam" id="PF17174">
    <property type="entry name" value="DUF5130"/>
    <property type="match status" value="1"/>
</dbReference>
<dbReference type="Gene3D" id="3.10.310.50">
    <property type="match status" value="1"/>
</dbReference>
<reference evidence="2" key="1">
    <citation type="submission" date="2016-10" db="EMBL/GenBank/DDBJ databases">
        <authorList>
            <person name="Varghese N."/>
            <person name="Submissions S."/>
        </authorList>
    </citation>
    <scope>NUCLEOTIDE SEQUENCE [LARGE SCALE GENOMIC DNA]</scope>
    <source>
        <strain evidence="2">IBRC-M 10403</strain>
    </source>
</reference>
<gene>
    <name evidence="1" type="ORF">SAMN05216174_11294</name>
</gene>
<sequence>MAGEVIRADADPTVEDPEHGYGAAVTASGRISVAKQKTPPPAGLPFTTVQLTRLDEALTLSARATGLGFSVYLGDLGEDTRDRAEELHAGIGAASAESVLIAVSPGQRKVEIVTGAEAARRLPDRGCNLAVMSMVASFKEGDLIGGLVSALRMLSDQAGEAHRR</sequence>
<organism evidence="1 2">
    <name type="scientific">Actinokineospora iranica</name>
    <dbReference type="NCBI Taxonomy" id="1271860"/>
    <lineage>
        <taxon>Bacteria</taxon>
        <taxon>Bacillati</taxon>
        <taxon>Actinomycetota</taxon>
        <taxon>Actinomycetes</taxon>
        <taxon>Pseudonocardiales</taxon>
        <taxon>Pseudonocardiaceae</taxon>
        <taxon>Actinokineospora</taxon>
    </lineage>
</organism>
<keyword evidence="2" id="KW-1185">Reference proteome</keyword>
<proteinExistence type="predicted"/>
<name>A0A1G6VE17_9PSEU</name>
<dbReference type="AlphaFoldDB" id="A0A1G6VE17"/>
<dbReference type="Proteomes" id="UP000199501">
    <property type="component" value="Unassembled WGS sequence"/>
</dbReference>
<protein>
    <recommendedName>
        <fullName evidence="3">TLP18.3, Psb32 and MOLO-1 founding protein of phosphatase</fullName>
    </recommendedName>
</protein>
<dbReference type="EMBL" id="FMZZ01000012">
    <property type="protein sequence ID" value="SDD51950.1"/>
    <property type="molecule type" value="Genomic_DNA"/>
</dbReference>
<dbReference type="STRING" id="1271860.SAMN05216174_11294"/>
<evidence type="ECO:0000313" key="2">
    <source>
        <dbReference type="Proteomes" id="UP000199501"/>
    </source>
</evidence>
<dbReference type="InterPro" id="IPR033437">
    <property type="entry name" value="DUF5130"/>
</dbReference>
<evidence type="ECO:0000313" key="1">
    <source>
        <dbReference type="EMBL" id="SDD51950.1"/>
    </source>
</evidence>
<evidence type="ECO:0008006" key="3">
    <source>
        <dbReference type="Google" id="ProtNLM"/>
    </source>
</evidence>
<accession>A0A1G6VE17</accession>
<dbReference type="RefSeq" id="WP_175482987.1">
    <property type="nucleotide sequence ID" value="NZ_FMZZ01000012.1"/>
</dbReference>